<feature type="region of interest" description="Disordered" evidence="1">
    <location>
        <begin position="191"/>
        <end position="232"/>
    </location>
</feature>
<protein>
    <submittedName>
        <fullName evidence="3">GNAT family N-acetyltransferase</fullName>
    </submittedName>
</protein>
<dbReference type="GO" id="GO:0003677">
    <property type="term" value="F:DNA binding"/>
    <property type="evidence" value="ECO:0007669"/>
    <property type="project" value="InterPro"/>
</dbReference>
<dbReference type="InterPro" id="IPR009057">
    <property type="entry name" value="Homeodomain-like_sf"/>
</dbReference>
<comment type="caution">
    <text evidence="3">The sequence shown here is derived from an EMBL/GenBank/DDBJ whole genome shotgun (WGS) entry which is preliminary data.</text>
</comment>
<feature type="domain" description="N-acetyltransferase" evidence="2">
    <location>
        <begin position="121"/>
        <end position="183"/>
    </location>
</feature>
<name>A0A367EIX6_9ACTN</name>
<dbReference type="SUPFAM" id="SSF46689">
    <property type="entry name" value="Homeodomain-like"/>
    <property type="match status" value="1"/>
</dbReference>
<dbReference type="GO" id="GO:0006313">
    <property type="term" value="P:DNA transposition"/>
    <property type="evidence" value="ECO:0007669"/>
    <property type="project" value="InterPro"/>
</dbReference>
<dbReference type="Proteomes" id="UP000252914">
    <property type="component" value="Unassembled WGS sequence"/>
</dbReference>
<dbReference type="GO" id="GO:0004803">
    <property type="term" value="F:transposase activity"/>
    <property type="evidence" value="ECO:0007669"/>
    <property type="project" value="InterPro"/>
</dbReference>
<dbReference type="Pfam" id="PF13302">
    <property type="entry name" value="Acetyltransf_3"/>
    <property type="match status" value="1"/>
</dbReference>
<proteinExistence type="predicted"/>
<organism evidence="3 4">
    <name type="scientific">Streptomyces diacarni</name>
    <dbReference type="NCBI Taxonomy" id="2800381"/>
    <lineage>
        <taxon>Bacteria</taxon>
        <taxon>Bacillati</taxon>
        <taxon>Actinomycetota</taxon>
        <taxon>Actinomycetes</taxon>
        <taxon>Kitasatosporales</taxon>
        <taxon>Streptomycetaceae</taxon>
        <taxon>Streptomyces</taxon>
    </lineage>
</organism>
<dbReference type="PANTHER" id="PTHR43792">
    <property type="entry name" value="GNAT FAMILY, PUTATIVE (AFU_ORTHOLOGUE AFUA_3G00765)-RELATED-RELATED"/>
    <property type="match status" value="1"/>
</dbReference>
<reference evidence="3 4" key="1">
    <citation type="submission" date="2018-06" db="EMBL/GenBank/DDBJ databases">
        <title>Streptomyces reniochalinae sp. nov. and Streptomyces diacarnus sp. nov. from marine sponges.</title>
        <authorList>
            <person name="Li L."/>
        </authorList>
    </citation>
    <scope>NUCLEOTIDE SEQUENCE [LARGE SCALE GENOMIC DNA]</scope>
    <source>
        <strain evidence="3 4">LHW51701</strain>
    </source>
</reference>
<dbReference type="RefSeq" id="WP_114024622.1">
    <property type="nucleotide sequence ID" value="NZ_QOIN01000054.1"/>
</dbReference>
<accession>A0A367EIX6</accession>
<evidence type="ECO:0000256" key="1">
    <source>
        <dbReference type="SAM" id="MobiDB-lite"/>
    </source>
</evidence>
<dbReference type="GO" id="GO:0016747">
    <property type="term" value="F:acyltransferase activity, transferring groups other than amino-acyl groups"/>
    <property type="evidence" value="ECO:0007669"/>
    <property type="project" value="InterPro"/>
</dbReference>
<gene>
    <name evidence="3" type="ORF">DTL70_26960</name>
</gene>
<dbReference type="InterPro" id="IPR051531">
    <property type="entry name" value="N-acetyltransferase"/>
</dbReference>
<dbReference type="InterPro" id="IPR016181">
    <property type="entry name" value="Acyl_CoA_acyltransferase"/>
</dbReference>
<sequence>MPKPYPKKFREDVVRLARNRKPGVTVEQIAADFGVHPFTLSKWLRRADTDEGARPVTASSESAEARSPQAHPAAGTGERGLAAGSGVSVAGEPVGKMMYPLVRELAAAADPHAERPGHVRPDVGKTELGHPFLPQAWGHGYATEACTAALDWFADALPGEAVVLRTQTANERSLRLAAKLGFTEVERHEEYGAEQRLGVWRPATPSDPDSSSITRSRNSTTPSTEPRAVATR</sequence>
<keyword evidence="3" id="KW-0808">Transferase</keyword>
<dbReference type="Gene3D" id="1.10.10.60">
    <property type="entry name" value="Homeodomain-like"/>
    <property type="match status" value="1"/>
</dbReference>
<dbReference type="EMBL" id="QOIN01000054">
    <property type="protein sequence ID" value="RCG17709.1"/>
    <property type="molecule type" value="Genomic_DNA"/>
</dbReference>
<evidence type="ECO:0000313" key="3">
    <source>
        <dbReference type="EMBL" id="RCG17709.1"/>
    </source>
</evidence>
<dbReference type="Pfam" id="PF01527">
    <property type="entry name" value="HTH_Tnp_1"/>
    <property type="match status" value="1"/>
</dbReference>
<dbReference type="InterPro" id="IPR002514">
    <property type="entry name" value="Transposase_8"/>
</dbReference>
<dbReference type="PANTHER" id="PTHR43792:SF1">
    <property type="entry name" value="N-ACETYLTRANSFERASE DOMAIN-CONTAINING PROTEIN"/>
    <property type="match status" value="1"/>
</dbReference>
<feature type="region of interest" description="Disordered" evidence="1">
    <location>
        <begin position="46"/>
        <end position="86"/>
    </location>
</feature>
<dbReference type="SUPFAM" id="SSF55729">
    <property type="entry name" value="Acyl-CoA N-acyltransferases (Nat)"/>
    <property type="match status" value="1"/>
</dbReference>
<feature type="compositionally biased region" description="Low complexity" evidence="1">
    <location>
        <begin position="208"/>
        <end position="232"/>
    </location>
</feature>
<evidence type="ECO:0000313" key="4">
    <source>
        <dbReference type="Proteomes" id="UP000252914"/>
    </source>
</evidence>
<dbReference type="AlphaFoldDB" id="A0A367EIX6"/>
<dbReference type="InterPro" id="IPR000182">
    <property type="entry name" value="GNAT_dom"/>
</dbReference>
<evidence type="ECO:0000259" key="2">
    <source>
        <dbReference type="Pfam" id="PF13302"/>
    </source>
</evidence>
<dbReference type="Gene3D" id="3.40.630.30">
    <property type="match status" value="1"/>
</dbReference>
<keyword evidence="4" id="KW-1185">Reference proteome</keyword>